<evidence type="ECO:0000313" key="2">
    <source>
        <dbReference type="Proteomes" id="UP000002194"/>
    </source>
</evidence>
<sequence length="201" mass="22675">MPQCRIFLEIMCCLRGQSMDIVLTFTGSSCDLALHPVSSRTAENIRTNGRKIYSQKYMNWWRRGNTRNFGMRIDAATTVQLTVDGQPVPFDTKALMATGTTLNPELFLGSRARFMAVMGFTDERCTYRWVWRNVDSFDANAFAARVLDLSPCLTEGFSALSDVTYAGRAADEFNWSNPSGFTLIDPVVVDLDRVRLEERVA</sequence>
<name>Q728F3_NITV2</name>
<evidence type="ECO:0000313" key="1">
    <source>
        <dbReference type="EMBL" id="AAS97122.1"/>
    </source>
</evidence>
<proteinExistence type="predicted"/>
<protein>
    <submittedName>
        <fullName evidence="1">Uncharacterized protein</fullName>
    </submittedName>
</protein>
<dbReference type="eggNOG" id="ENOG5032C6T">
    <property type="taxonomic scope" value="Bacteria"/>
</dbReference>
<dbReference type="EnsemblBacteria" id="AAS97122">
    <property type="protein sequence ID" value="AAS97122"/>
    <property type="gene ID" value="DVU_2650"/>
</dbReference>
<accession>Q728F3</accession>
<organism evidence="1 2">
    <name type="scientific">Nitratidesulfovibrio vulgaris (strain ATCC 29579 / DSM 644 / CCUG 34227 / NCIMB 8303 / VKM B-1760 / Hildenborough)</name>
    <name type="common">Desulfovibrio vulgaris</name>
    <dbReference type="NCBI Taxonomy" id="882"/>
    <lineage>
        <taxon>Bacteria</taxon>
        <taxon>Pseudomonadati</taxon>
        <taxon>Thermodesulfobacteriota</taxon>
        <taxon>Desulfovibrionia</taxon>
        <taxon>Desulfovibrionales</taxon>
        <taxon>Desulfovibrionaceae</taxon>
        <taxon>Nitratidesulfovibrio</taxon>
    </lineage>
</organism>
<dbReference type="AlphaFoldDB" id="Q728F3"/>
<gene>
    <name evidence="1" type="ordered locus">DVU_2650</name>
</gene>
<dbReference type="PATRIC" id="fig|882.5.peg.2398"/>
<dbReference type="EMBL" id="AE017285">
    <property type="protein sequence ID" value="AAS97122.1"/>
    <property type="molecule type" value="Genomic_DNA"/>
</dbReference>
<dbReference type="OrthoDB" id="5450134at2"/>
<reference evidence="1 2" key="1">
    <citation type="journal article" date="2004" name="Nat. Biotechnol.">
        <title>The genome sequence of the anaerobic, sulfate-reducing bacterium Desulfovibrio vulgaris Hildenborough.</title>
        <authorList>
            <person name="Heidelberg J.F."/>
            <person name="Seshadri R."/>
            <person name="Haveman S.A."/>
            <person name="Hemme C.L."/>
            <person name="Paulsen I.T."/>
            <person name="Kolonay J.F."/>
            <person name="Eisen J.A."/>
            <person name="Ward N."/>
            <person name="Methe B."/>
            <person name="Brinkac L.M."/>
            <person name="Daugherty S.C."/>
            <person name="Deboy R.T."/>
            <person name="Dodson R.J."/>
            <person name="Durkin A.S."/>
            <person name="Madupu R."/>
            <person name="Nelson W.C."/>
            <person name="Sullivan S.A."/>
            <person name="Fouts D."/>
            <person name="Haft D.H."/>
            <person name="Selengut J."/>
            <person name="Peterson J.D."/>
            <person name="Davidsen T.M."/>
            <person name="Zafar N."/>
            <person name="Zhou L."/>
            <person name="Radune D."/>
            <person name="Dimitrov G."/>
            <person name="Hance M."/>
            <person name="Tran K."/>
            <person name="Khouri H."/>
            <person name="Gill J."/>
            <person name="Utterback T.R."/>
            <person name="Feldblyum T.V."/>
            <person name="Wall J.D."/>
            <person name="Voordouw G."/>
            <person name="Fraser C.M."/>
        </authorList>
    </citation>
    <scope>NUCLEOTIDE SEQUENCE [LARGE SCALE GENOMIC DNA]</scope>
    <source>
        <strain evidence="2">ATCC 29579 / DSM 644 / NCIMB 8303 / VKM B-1760 / Hildenborough</strain>
    </source>
</reference>
<dbReference type="KEGG" id="dvu:DVU_2650"/>
<keyword evidence="2" id="KW-1185">Reference proteome</keyword>
<dbReference type="Proteomes" id="UP000002194">
    <property type="component" value="Chromosome"/>
</dbReference>
<dbReference type="HOGENOM" id="CLU_1432457_0_0_7"/>
<dbReference type="PaxDb" id="882-DVU_2650"/>